<keyword evidence="2" id="KW-1185">Reference proteome</keyword>
<evidence type="ECO:0000313" key="1">
    <source>
        <dbReference type="EMBL" id="KAA2242974.1"/>
    </source>
</evidence>
<dbReference type="AlphaFoldDB" id="A0A5B2VW48"/>
<sequence length="783" mass="90249">MRYLNWKKLTIFFVSLLACFFAETVYVFSCGPEPDPYDYFTSFYNPNISSDKGFAAFYYAPISIFYGLDEPEEAANLREWESFFSGKGGKVTEADIRTFIYTYDRSQMAALYKYIDKGAAMQAPDSVNNNTLTRYFISSKDLETLGYLMYAKQCEDHSANEEVWSMPAPDSAVKMRLARNGLQLYNACKDPHIRERFAFQAVRMAHYSKNFETAIHYYDSLAAPIQSSSLIHYKALALKAGALLRTGNRPESAYWFSRVFEGAPSQRTLTYVNTGWTGVDKLAVLRQCKDNTEKATVAAMYAARTVEADESGIREVYRLDPASPMLEVLLAREVNKIEEGYLQTTINITGQPNYWSTGTGLHTAVVKSMQTLTDSIAALGKVKDPALWQITSAYLSFMQKDFAGAHARLAAAKPHITQPDQQDQWQMIQLLLNINEQPRIDKAYEQQLLASFKWLDTKLPKTEEDRWSYWDAPSNNKWINSAFYQRAYRDLLDQLIAPRYGQQGDIVRKALILAKRDSVTGGYNSWYIQSAQGFIEDSMQSAQLLALSDFYKRKGKTPFEQYLCNHLRMTERQIGEAIAINYVREHDFDNAVTWFKRSGSTRISETVFQEQLEDFGYEDRDSIRNGMSELEYATRMADMEKQIKKGKASPQVYYQYATGLFSISYYGHSYQFSASYRPSTWWYGPEHERTPFLREYFGCYGAEEYYKKAADAATDPEFKAKALYMAARCAQKHITLADKEEWWSPAIYKNPYFPQLVKDYSNTAFYKERLQECGYLRDFVQKQ</sequence>
<evidence type="ECO:0000313" key="2">
    <source>
        <dbReference type="Proteomes" id="UP000324611"/>
    </source>
</evidence>
<reference evidence="1 2" key="1">
    <citation type="submission" date="2019-09" db="EMBL/GenBank/DDBJ databases">
        <title>Chitinophaga ginsengihumi sp. nov., isolated from soil of ginseng rhizosphere.</title>
        <authorList>
            <person name="Lee J."/>
        </authorList>
    </citation>
    <scope>NUCLEOTIDE SEQUENCE [LARGE SCALE GENOMIC DNA]</scope>
    <source>
        <strain evidence="1 2">BN140078</strain>
    </source>
</reference>
<accession>A0A5B2VW48</accession>
<reference evidence="1 2" key="2">
    <citation type="submission" date="2019-09" db="EMBL/GenBank/DDBJ databases">
        <authorList>
            <person name="Jin C."/>
        </authorList>
    </citation>
    <scope>NUCLEOTIDE SEQUENCE [LARGE SCALE GENOMIC DNA]</scope>
    <source>
        <strain evidence="1 2">BN140078</strain>
    </source>
</reference>
<protein>
    <submittedName>
        <fullName evidence="1">Uncharacterized protein</fullName>
    </submittedName>
</protein>
<comment type="caution">
    <text evidence="1">The sequence shown here is derived from an EMBL/GenBank/DDBJ whole genome shotgun (WGS) entry which is preliminary data.</text>
</comment>
<dbReference type="EMBL" id="VUOC01000002">
    <property type="protein sequence ID" value="KAA2242974.1"/>
    <property type="molecule type" value="Genomic_DNA"/>
</dbReference>
<dbReference type="Proteomes" id="UP000324611">
    <property type="component" value="Unassembled WGS sequence"/>
</dbReference>
<organism evidence="1 2">
    <name type="scientific">Chitinophaga agrisoli</name>
    <dbReference type="NCBI Taxonomy" id="2607653"/>
    <lineage>
        <taxon>Bacteria</taxon>
        <taxon>Pseudomonadati</taxon>
        <taxon>Bacteroidota</taxon>
        <taxon>Chitinophagia</taxon>
        <taxon>Chitinophagales</taxon>
        <taxon>Chitinophagaceae</taxon>
        <taxon>Chitinophaga</taxon>
    </lineage>
</organism>
<dbReference type="PROSITE" id="PS51257">
    <property type="entry name" value="PROKAR_LIPOPROTEIN"/>
    <property type="match status" value="1"/>
</dbReference>
<proteinExistence type="predicted"/>
<dbReference type="RefSeq" id="WP_149837850.1">
    <property type="nucleotide sequence ID" value="NZ_VUOC01000002.1"/>
</dbReference>
<name>A0A5B2VW48_9BACT</name>
<gene>
    <name evidence="1" type="ORF">F0L74_10660</name>
</gene>